<accession>A0A8R1TYU1</accession>
<dbReference type="AlphaFoldDB" id="A0A8R1TYU1"/>
<dbReference type="Pfam" id="PF15477">
    <property type="entry name" value="SMAP"/>
    <property type="match status" value="1"/>
</dbReference>
<feature type="compositionally biased region" description="Basic and acidic residues" evidence="1">
    <location>
        <begin position="41"/>
        <end position="66"/>
    </location>
</feature>
<dbReference type="EMBL" id="CMVM020000247">
    <property type="status" value="NOT_ANNOTATED_CDS"/>
    <property type="molecule type" value="Genomic_DNA"/>
</dbReference>
<feature type="compositionally biased region" description="Low complexity" evidence="1">
    <location>
        <begin position="114"/>
        <end position="124"/>
    </location>
</feature>
<feature type="region of interest" description="Disordered" evidence="1">
    <location>
        <begin position="308"/>
        <end position="330"/>
    </location>
</feature>
<feature type="compositionally biased region" description="Basic and acidic residues" evidence="1">
    <location>
        <begin position="319"/>
        <end position="330"/>
    </location>
</feature>
<name>A0A8R1TYU1_ONCVO</name>
<sequence length="363" mass="42471">MMGGSALRGGPHRLWVWIVLYMADNSFRPLTAKEIRKHIEKRSDDKQSHEKQKKRSDEDEDKNRSDDIVRKKCHDDDRFCDWKYGRERRGRSMERYSDNRHRSDKHGHGREVDSVVQGRSSGRGQSRERSRDRYSNKEKEHRSHYYKEVSFVAVSKYASKLNLISFSWTADRYSLLDPFRAARNSTEATNHRTNETEIFEGIGPLGIIETYFFVKIHFIKYFSSEDDEDGNSDRPAWATKAVMKRAEEIQKRKLIWSKPEEKKELKSDTVSSVIGPRPSTTSTWNSILAASSSDSKQLDKFKRLMGMKKTDEEGQEQTSKMDDNQVEAERKRQHELYNHLDHQYAVARSFTHLGRGQGLGFHQ</sequence>
<dbReference type="EnsemblMetazoa" id="OVOC8245.1">
    <property type="protein sequence ID" value="OVOC8245.1"/>
    <property type="gene ID" value="WBGene00245054"/>
</dbReference>
<proteinExistence type="predicted"/>
<feature type="compositionally biased region" description="Basic and acidic residues" evidence="1">
    <location>
        <begin position="91"/>
        <end position="101"/>
    </location>
</feature>
<dbReference type="Proteomes" id="UP000024404">
    <property type="component" value="Unassembled WGS sequence"/>
</dbReference>
<evidence type="ECO:0000313" key="4">
    <source>
        <dbReference type="Proteomes" id="UP000024404"/>
    </source>
</evidence>
<protein>
    <submittedName>
        <fullName evidence="3">SMAP domain-containing protein</fullName>
    </submittedName>
</protein>
<feature type="region of interest" description="Disordered" evidence="1">
    <location>
        <begin position="38"/>
        <end position="66"/>
    </location>
</feature>
<reference evidence="3" key="2">
    <citation type="submission" date="2022-06" db="UniProtKB">
        <authorList>
            <consortium name="EnsemblMetazoa"/>
        </authorList>
    </citation>
    <scope>IDENTIFICATION</scope>
</reference>
<evidence type="ECO:0000259" key="2">
    <source>
        <dbReference type="Pfam" id="PF15477"/>
    </source>
</evidence>
<evidence type="ECO:0000313" key="3">
    <source>
        <dbReference type="EnsemblMetazoa" id="OVOC8245.1"/>
    </source>
</evidence>
<dbReference type="InterPro" id="IPR028124">
    <property type="entry name" value="SMAP_dom"/>
</dbReference>
<dbReference type="PANTHER" id="PTHR22426:SF2">
    <property type="entry name" value="ARGININE_SERINE-RICH COILED-COIL PROTEIN 2"/>
    <property type="match status" value="1"/>
</dbReference>
<feature type="region of interest" description="Disordered" evidence="1">
    <location>
        <begin position="91"/>
        <end position="139"/>
    </location>
</feature>
<evidence type="ECO:0000256" key="1">
    <source>
        <dbReference type="SAM" id="MobiDB-lite"/>
    </source>
</evidence>
<feature type="compositionally biased region" description="Basic and acidic residues" evidence="1">
    <location>
        <begin position="125"/>
        <end position="139"/>
    </location>
</feature>
<reference evidence="4" key="1">
    <citation type="submission" date="2013-10" db="EMBL/GenBank/DDBJ databases">
        <title>Genome sequencing of Onchocerca volvulus.</title>
        <authorList>
            <person name="Cotton J."/>
            <person name="Tsai J."/>
            <person name="Stanley E."/>
            <person name="Tracey A."/>
            <person name="Holroyd N."/>
            <person name="Lustigman S."/>
            <person name="Berriman M."/>
        </authorList>
    </citation>
    <scope>NUCLEOTIDE SEQUENCE</scope>
</reference>
<organism evidence="3 4">
    <name type="scientific">Onchocerca volvulus</name>
    <dbReference type="NCBI Taxonomy" id="6282"/>
    <lineage>
        <taxon>Eukaryota</taxon>
        <taxon>Metazoa</taxon>
        <taxon>Ecdysozoa</taxon>
        <taxon>Nematoda</taxon>
        <taxon>Chromadorea</taxon>
        <taxon>Rhabditida</taxon>
        <taxon>Spirurina</taxon>
        <taxon>Spiruromorpha</taxon>
        <taxon>Filarioidea</taxon>
        <taxon>Onchocercidae</taxon>
        <taxon>Onchocerca</taxon>
    </lineage>
</organism>
<keyword evidence="4" id="KW-1185">Reference proteome</keyword>
<dbReference type="PANTHER" id="PTHR22426">
    <property type="entry name" value="ARGININE_SERINE-RICH COILED-COIL PROTEIN 2"/>
    <property type="match status" value="1"/>
</dbReference>
<dbReference type="OMA" id="HEMARSQ"/>
<feature type="domain" description="Small acidic protein-like" evidence="2">
    <location>
        <begin position="290"/>
        <end position="360"/>
    </location>
</feature>